<protein>
    <submittedName>
        <fullName evidence="2">Biotin-independent malonate decarboxylase subunit beta</fullName>
    </submittedName>
</protein>
<evidence type="ECO:0000259" key="1">
    <source>
        <dbReference type="PROSITE" id="PS50980"/>
    </source>
</evidence>
<dbReference type="PROSITE" id="PS50980">
    <property type="entry name" value="COA_CT_NTER"/>
    <property type="match status" value="1"/>
</dbReference>
<dbReference type="SUPFAM" id="SSF52096">
    <property type="entry name" value="ClpP/crotonase"/>
    <property type="match status" value="2"/>
</dbReference>
<evidence type="ECO:0000313" key="2">
    <source>
        <dbReference type="EMBL" id="BCN32664.1"/>
    </source>
</evidence>
<dbReference type="KEGG" id="ahb:bsdtb5_39590"/>
<dbReference type="PANTHER" id="PTHR43842:SF2">
    <property type="entry name" value="PROPIONYL-COA CARBOXYLASE BETA CHAIN, MITOCHONDRIAL"/>
    <property type="match status" value="1"/>
</dbReference>
<dbReference type="InterPro" id="IPR009648">
    <property type="entry name" value="Malonate_gamma"/>
</dbReference>
<dbReference type="GO" id="GO:0004658">
    <property type="term" value="F:propionyl-CoA carboxylase activity"/>
    <property type="evidence" value="ECO:0007669"/>
    <property type="project" value="TreeGrafter"/>
</dbReference>
<gene>
    <name evidence="2" type="primary">mdcE</name>
    <name evidence="2" type="ORF">bsdtb5_39590</name>
</gene>
<dbReference type="Gene3D" id="3.90.226.10">
    <property type="entry name" value="2-enoyl-CoA Hydratase, Chain A, domain 1"/>
    <property type="match status" value="2"/>
</dbReference>
<dbReference type="InterPro" id="IPR029045">
    <property type="entry name" value="ClpP/crotonase-like_dom_sf"/>
</dbReference>
<dbReference type="NCBIfam" id="TIGR03133">
    <property type="entry name" value="malonate_beta"/>
    <property type="match status" value="1"/>
</dbReference>
<dbReference type="InterPro" id="IPR051047">
    <property type="entry name" value="AccD/PCCB"/>
</dbReference>
<keyword evidence="3" id="KW-1185">Reference proteome</keyword>
<dbReference type="RefSeq" id="WP_271713692.1">
    <property type="nucleotide sequence ID" value="NZ_AP024169.1"/>
</dbReference>
<dbReference type="GO" id="GO:0016831">
    <property type="term" value="F:carboxy-lyase activity"/>
    <property type="evidence" value="ECO:0007669"/>
    <property type="project" value="InterPro"/>
</dbReference>
<dbReference type="PANTHER" id="PTHR43842">
    <property type="entry name" value="PROPIONYL-COA CARBOXYLASE BETA CHAIN"/>
    <property type="match status" value="1"/>
</dbReference>
<dbReference type="GO" id="GO:0005975">
    <property type="term" value="P:carbohydrate metabolic process"/>
    <property type="evidence" value="ECO:0007669"/>
    <property type="project" value="InterPro"/>
</dbReference>
<dbReference type="NCBIfam" id="NF005530">
    <property type="entry name" value="PRK07189.1"/>
    <property type="match status" value="1"/>
</dbReference>
<dbReference type="Pfam" id="PF06833">
    <property type="entry name" value="MdcE"/>
    <property type="match status" value="1"/>
</dbReference>
<sequence length="568" mass="61874">MIKLKDSFVELKARERAKALLDEGTFRELLGPFERLESPHLEPQGIVPECDDGVVIARGTICGERAVVISIEGSFQGGGIGEVSGAKIAGALEIAVKDNEEGIKTNAVIVHDSGGVRLQEANYGLLSISEIQSAIVALRNYVPVIGVIPGKIGCFGGMSMTAGLFSKIIITREGRMTLNGPEVIEQEAGVAEFDSSDKKMIWNTIGGAQRQAIGLADVLVDDDITTIIDEVRVAVKDGKPSKLRSKQIDLFLSRIKNVDPTKPIGPMDVREMWSKDEDITVVDAAKVEQTDKNELVEKVMSRGRIWFEKLTGITELKVSDVPSVLYADVNLGKEQVRYIAVVPNPNNRFPRARKGEVGLEEGWTVAKYVREVMEEDADKEKKRPIIAVVDVPSQAYGYKEELLGIFQSCAGAVDAYASARYAGHPIISLLVGPSISGAFLTHGYQANRMIALDDPGVLVHAMSKQSAARITKRTIEELDEAAKKVPSMAYDIKSYSTLGTLEDLVSGIDAESPKAEDLETIKEKLIKAIEVTRTSGIRDLSNRLTSEKALTGRAAGIKVRSRLKEEWN</sequence>
<name>A0A7R7EPK1_9FIRM</name>
<proteinExistence type="predicted"/>
<dbReference type="AlphaFoldDB" id="A0A7R7EPK1"/>
<feature type="domain" description="CoA carboxyltransferase N-terminal" evidence="1">
    <location>
        <begin position="1"/>
        <end position="189"/>
    </location>
</feature>
<accession>A0A7R7EPK1</accession>
<dbReference type="InterPro" id="IPR017556">
    <property type="entry name" value="Malonate_beta"/>
</dbReference>
<organism evidence="2 3">
    <name type="scientific">Anaeromicropila herbilytica</name>
    <dbReference type="NCBI Taxonomy" id="2785025"/>
    <lineage>
        <taxon>Bacteria</taxon>
        <taxon>Bacillati</taxon>
        <taxon>Bacillota</taxon>
        <taxon>Clostridia</taxon>
        <taxon>Lachnospirales</taxon>
        <taxon>Lachnospiraceae</taxon>
        <taxon>Anaeromicropila</taxon>
    </lineage>
</organism>
<dbReference type="Proteomes" id="UP000595897">
    <property type="component" value="Chromosome"/>
</dbReference>
<dbReference type="NCBIfam" id="TIGR03134">
    <property type="entry name" value="malonate_gamma"/>
    <property type="match status" value="1"/>
</dbReference>
<reference evidence="2 3" key="1">
    <citation type="submission" date="2020-11" db="EMBL/GenBank/DDBJ databases">
        <title>Draft genome sequencing of a Lachnospiraceae strain isolated from anoxic soil subjected to BSD treatment.</title>
        <authorList>
            <person name="Uek A."/>
            <person name="Tonouchi A."/>
        </authorList>
    </citation>
    <scope>NUCLEOTIDE SEQUENCE [LARGE SCALE GENOMIC DNA]</scope>
    <source>
        <strain evidence="2 3">TB5</strain>
    </source>
</reference>
<evidence type="ECO:0000313" key="3">
    <source>
        <dbReference type="Proteomes" id="UP000595897"/>
    </source>
</evidence>
<dbReference type="EMBL" id="AP024169">
    <property type="protein sequence ID" value="BCN32664.1"/>
    <property type="molecule type" value="Genomic_DNA"/>
</dbReference>
<dbReference type="InterPro" id="IPR011762">
    <property type="entry name" value="COA_CT_N"/>
</dbReference>
<dbReference type="GO" id="GO:0009317">
    <property type="term" value="C:acetyl-CoA carboxylase complex"/>
    <property type="evidence" value="ECO:0007669"/>
    <property type="project" value="TreeGrafter"/>
</dbReference>